<dbReference type="SUPFAM" id="SSF52833">
    <property type="entry name" value="Thioredoxin-like"/>
    <property type="match status" value="1"/>
</dbReference>
<dbReference type="GO" id="GO:0004602">
    <property type="term" value="F:glutathione peroxidase activity"/>
    <property type="evidence" value="ECO:0007669"/>
    <property type="project" value="TreeGrafter"/>
</dbReference>
<evidence type="ECO:0000259" key="1">
    <source>
        <dbReference type="Pfam" id="PF01323"/>
    </source>
</evidence>
<dbReference type="Gene3D" id="3.40.30.10">
    <property type="entry name" value="Glutaredoxin"/>
    <property type="match status" value="1"/>
</dbReference>
<evidence type="ECO:0000313" key="3">
    <source>
        <dbReference type="Proteomes" id="UP000053660"/>
    </source>
</evidence>
<dbReference type="EMBL" id="KN602712">
    <property type="protein sequence ID" value="KHJ79901.1"/>
    <property type="molecule type" value="Genomic_DNA"/>
</dbReference>
<evidence type="ECO:0000313" key="2">
    <source>
        <dbReference type="EMBL" id="KHJ79901.1"/>
    </source>
</evidence>
<dbReference type="Proteomes" id="UP000053660">
    <property type="component" value="Unassembled WGS sequence"/>
</dbReference>
<dbReference type="PANTHER" id="PTHR42943">
    <property type="entry name" value="GLUTATHIONE S-TRANSFERASE KAPPA"/>
    <property type="match status" value="1"/>
</dbReference>
<name>A0A0B1S7L7_OESDE</name>
<dbReference type="PANTHER" id="PTHR42943:SF3">
    <property type="entry name" value="GLUTATHIONE S-TRANSFERASE KAPPA 1"/>
    <property type="match status" value="1"/>
</dbReference>
<dbReference type="GO" id="GO:0005739">
    <property type="term" value="C:mitochondrion"/>
    <property type="evidence" value="ECO:0007669"/>
    <property type="project" value="TreeGrafter"/>
</dbReference>
<sequence>MAKPVEKVQIDLYYDVISPYAWIAFESLLRYERVWSIKVNLKPFSLRGIMQSSGICFNYAKDGKEQAAKLAFLGNRPPGLVPAKGLYMLKDIQRNNAYWNLNLKAPKNFMEWIKTKTSNNAMKLLLVVQKEQPGKWIV</sequence>
<dbReference type="Pfam" id="PF01323">
    <property type="entry name" value="DSBA"/>
    <property type="match status" value="1"/>
</dbReference>
<accession>A0A0B1S7L7</accession>
<dbReference type="GO" id="GO:0005777">
    <property type="term" value="C:peroxisome"/>
    <property type="evidence" value="ECO:0007669"/>
    <property type="project" value="TreeGrafter"/>
</dbReference>
<dbReference type="InterPro" id="IPR051924">
    <property type="entry name" value="GST_Kappa/NadH"/>
</dbReference>
<proteinExistence type="predicted"/>
<gene>
    <name evidence="2" type="ORF">OESDEN_20438</name>
</gene>
<dbReference type="OrthoDB" id="4664297at2759"/>
<feature type="domain" description="DSBA-like thioredoxin" evidence="1">
    <location>
        <begin position="9"/>
        <end position="132"/>
    </location>
</feature>
<dbReference type="InterPro" id="IPR036249">
    <property type="entry name" value="Thioredoxin-like_sf"/>
</dbReference>
<dbReference type="GO" id="GO:0006749">
    <property type="term" value="P:glutathione metabolic process"/>
    <property type="evidence" value="ECO:0007669"/>
    <property type="project" value="TreeGrafter"/>
</dbReference>
<dbReference type="AlphaFoldDB" id="A0A0B1S7L7"/>
<dbReference type="InterPro" id="IPR001853">
    <property type="entry name" value="DSBA-like_thioredoxin_dom"/>
</dbReference>
<protein>
    <recommendedName>
        <fullName evidence="1">DSBA-like thioredoxin domain-containing protein</fullName>
    </recommendedName>
</protein>
<keyword evidence="3" id="KW-1185">Reference proteome</keyword>
<organism evidence="2 3">
    <name type="scientific">Oesophagostomum dentatum</name>
    <name type="common">Nodular worm</name>
    <dbReference type="NCBI Taxonomy" id="61180"/>
    <lineage>
        <taxon>Eukaryota</taxon>
        <taxon>Metazoa</taxon>
        <taxon>Ecdysozoa</taxon>
        <taxon>Nematoda</taxon>
        <taxon>Chromadorea</taxon>
        <taxon>Rhabditida</taxon>
        <taxon>Rhabditina</taxon>
        <taxon>Rhabditomorpha</taxon>
        <taxon>Strongyloidea</taxon>
        <taxon>Strongylidae</taxon>
        <taxon>Oesophagostomum</taxon>
    </lineage>
</organism>
<dbReference type="GO" id="GO:0004364">
    <property type="term" value="F:glutathione transferase activity"/>
    <property type="evidence" value="ECO:0007669"/>
    <property type="project" value="TreeGrafter"/>
</dbReference>
<reference evidence="2 3" key="1">
    <citation type="submission" date="2014-03" db="EMBL/GenBank/DDBJ databases">
        <title>Draft genome of the hookworm Oesophagostomum dentatum.</title>
        <authorList>
            <person name="Mitreva M."/>
        </authorList>
    </citation>
    <scope>NUCLEOTIDE SEQUENCE [LARGE SCALE GENOMIC DNA]</scope>
    <source>
        <strain evidence="2 3">OD-Hann</strain>
    </source>
</reference>